<feature type="domain" description="N-acetyltransferase" evidence="1">
    <location>
        <begin position="3"/>
        <end position="145"/>
    </location>
</feature>
<dbReference type="CDD" id="cd04301">
    <property type="entry name" value="NAT_SF"/>
    <property type="match status" value="1"/>
</dbReference>
<evidence type="ECO:0000313" key="3">
    <source>
        <dbReference type="Proteomes" id="UP001300015"/>
    </source>
</evidence>
<reference evidence="2 3" key="1">
    <citation type="submission" date="2022-07" db="EMBL/GenBank/DDBJ databases">
        <title>Pantoea trifolii sp. nov. isolated from root nodules of Trifolium rubens.</title>
        <authorList>
            <person name="Kalita M."/>
            <person name="Wdowiak-Wrobel S."/>
            <person name="Marek-Kozaczuk M."/>
            <person name="Palusinska-Szysz M."/>
            <person name="Sokolowski W."/>
            <person name="Coutinho T."/>
            <person name="Hlahane L."/>
        </authorList>
    </citation>
    <scope>NUCLEOTIDE SEQUENCE [LARGE SCALE GENOMIC DNA]</scope>
    <source>
        <strain evidence="2 3">MMK2</strain>
    </source>
</reference>
<dbReference type="Proteomes" id="UP001300015">
    <property type="component" value="Unassembled WGS sequence"/>
</dbReference>
<dbReference type="InterPro" id="IPR016181">
    <property type="entry name" value="Acyl_CoA_acyltransferase"/>
</dbReference>
<proteinExistence type="predicted"/>
<comment type="caution">
    <text evidence="2">The sequence shown here is derived from an EMBL/GenBank/DDBJ whole genome shotgun (WGS) entry which is preliminary data.</text>
</comment>
<name>A0ABT1VR58_9GAMM</name>
<gene>
    <name evidence="2" type="ORF">NQH49_20570</name>
</gene>
<evidence type="ECO:0000259" key="1">
    <source>
        <dbReference type="PROSITE" id="PS51186"/>
    </source>
</evidence>
<dbReference type="EMBL" id="JANIET010000002">
    <property type="protein sequence ID" value="MCQ8229854.1"/>
    <property type="molecule type" value="Genomic_DNA"/>
</dbReference>
<dbReference type="RefSeq" id="WP_256698609.1">
    <property type="nucleotide sequence ID" value="NZ_JANIES010000002.1"/>
</dbReference>
<dbReference type="Pfam" id="PF00583">
    <property type="entry name" value="Acetyltransf_1"/>
    <property type="match status" value="1"/>
</dbReference>
<accession>A0ABT1VR58</accession>
<sequence>MSFHIRTARLSDIEGTFDVRTSVIENHLSREEMRQMGITESVVGDMVEKSLCAWVATENNKIIGFSMIFPDEGCLFAAFVLPEYEGKGIGRRLVMLAEQELFQHHDIAWLETDKNSRAAKFYMQLGWGNETDLNGTDIKLEKSRDV</sequence>
<dbReference type="PROSITE" id="PS51186">
    <property type="entry name" value="GNAT"/>
    <property type="match status" value="1"/>
</dbReference>
<dbReference type="Gene3D" id="3.40.630.30">
    <property type="match status" value="1"/>
</dbReference>
<dbReference type="SUPFAM" id="SSF55729">
    <property type="entry name" value="Acyl-CoA N-acyltransferases (Nat)"/>
    <property type="match status" value="1"/>
</dbReference>
<organism evidence="2 3">
    <name type="scientific">Pantoea trifolii</name>
    <dbReference type="NCBI Taxonomy" id="2968030"/>
    <lineage>
        <taxon>Bacteria</taxon>
        <taxon>Pseudomonadati</taxon>
        <taxon>Pseudomonadota</taxon>
        <taxon>Gammaproteobacteria</taxon>
        <taxon>Enterobacterales</taxon>
        <taxon>Erwiniaceae</taxon>
        <taxon>Pantoea</taxon>
    </lineage>
</organism>
<keyword evidence="3" id="KW-1185">Reference proteome</keyword>
<protein>
    <submittedName>
        <fullName evidence="2">GNAT family N-acetyltransferase</fullName>
    </submittedName>
</protein>
<evidence type="ECO:0000313" key="2">
    <source>
        <dbReference type="EMBL" id="MCQ8229854.1"/>
    </source>
</evidence>
<dbReference type="InterPro" id="IPR000182">
    <property type="entry name" value="GNAT_dom"/>
</dbReference>